<dbReference type="EC" id="2.3.2.27" evidence="2"/>
<dbReference type="InterPro" id="IPR017441">
    <property type="entry name" value="Protein_kinase_ATP_BS"/>
</dbReference>
<evidence type="ECO:0000256" key="2">
    <source>
        <dbReference type="ARBA" id="ARBA00012483"/>
    </source>
</evidence>
<evidence type="ECO:0000256" key="11">
    <source>
        <dbReference type="SAM" id="MobiDB-lite"/>
    </source>
</evidence>
<comment type="catalytic activity">
    <reaction evidence="1">
        <text>S-ubiquitinyl-[E2 ubiquitin-conjugating enzyme]-L-cysteine + [acceptor protein]-L-lysine = [E2 ubiquitin-conjugating enzyme]-L-cysteine + N(6)-ubiquitinyl-[acceptor protein]-L-lysine.</text>
        <dbReference type="EC" id="2.3.2.27"/>
    </reaction>
</comment>
<reference evidence="13" key="2">
    <citation type="submission" date="2021-01" db="UniProtKB">
        <authorList>
            <consortium name="EnsemblPlants"/>
        </authorList>
    </citation>
    <scope>IDENTIFICATION</scope>
</reference>
<dbReference type="PANTHER" id="PTHR45647">
    <property type="entry name" value="OS02G0152300 PROTEIN"/>
    <property type="match status" value="1"/>
</dbReference>
<dbReference type="CDD" id="cd01989">
    <property type="entry name" value="USP_STK_Ubox_N"/>
    <property type="match status" value="1"/>
</dbReference>
<dbReference type="InterPro" id="IPR014729">
    <property type="entry name" value="Rossmann-like_a/b/a_fold"/>
</dbReference>
<keyword evidence="8 9" id="KW-0067">ATP-binding</keyword>
<dbReference type="PROSITE" id="PS00108">
    <property type="entry name" value="PROTEIN_KINASE_ST"/>
    <property type="match status" value="1"/>
</dbReference>
<dbReference type="InterPro" id="IPR011009">
    <property type="entry name" value="Kinase-like_dom_sf"/>
</dbReference>
<accession>A0A7N2MDE6</accession>
<dbReference type="AlphaFoldDB" id="A0A7N2MDE6"/>
<evidence type="ECO:0000313" key="13">
    <source>
        <dbReference type="EnsemblPlants" id="QL08p048664:mrna"/>
    </source>
</evidence>
<evidence type="ECO:0000259" key="12">
    <source>
        <dbReference type="PROSITE" id="PS50011"/>
    </source>
</evidence>
<dbReference type="PROSITE" id="PS00107">
    <property type="entry name" value="PROTEIN_KINASE_ATP"/>
    <property type="match status" value="1"/>
</dbReference>
<name>A0A7N2MDE6_QUELO</name>
<dbReference type="InterPro" id="IPR000719">
    <property type="entry name" value="Prot_kinase_dom"/>
</dbReference>
<dbReference type="Gene3D" id="3.30.200.20">
    <property type="entry name" value="Phosphorylase Kinase, domain 1"/>
    <property type="match status" value="1"/>
</dbReference>
<keyword evidence="3" id="KW-0723">Serine/threonine-protein kinase</keyword>
<evidence type="ECO:0000256" key="6">
    <source>
        <dbReference type="ARBA" id="ARBA00022777"/>
    </source>
</evidence>
<dbReference type="SMART" id="SM00220">
    <property type="entry name" value="S_TKc"/>
    <property type="match status" value="1"/>
</dbReference>
<keyword evidence="10" id="KW-0175">Coiled coil</keyword>
<evidence type="ECO:0000256" key="10">
    <source>
        <dbReference type="SAM" id="Coils"/>
    </source>
</evidence>
<evidence type="ECO:0000256" key="4">
    <source>
        <dbReference type="ARBA" id="ARBA00022679"/>
    </source>
</evidence>
<dbReference type="Gene3D" id="1.10.510.10">
    <property type="entry name" value="Transferase(Phosphotransferase) domain 1"/>
    <property type="match status" value="1"/>
</dbReference>
<dbReference type="InterPro" id="IPR008271">
    <property type="entry name" value="Ser/Thr_kinase_AS"/>
</dbReference>
<dbReference type="PROSITE" id="PS50011">
    <property type="entry name" value="PROTEIN_KINASE_DOM"/>
    <property type="match status" value="1"/>
</dbReference>
<feature type="region of interest" description="Disordered" evidence="11">
    <location>
        <begin position="223"/>
        <end position="243"/>
    </location>
</feature>
<dbReference type="InParanoid" id="A0A7N2MDE6"/>
<dbReference type="FunFam" id="3.30.200.20:FF:000039">
    <property type="entry name" value="receptor-like protein kinase FERONIA"/>
    <property type="match status" value="1"/>
</dbReference>
<keyword evidence="14" id="KW-1185">Reference proteome</keyword>
<protein>
    <recommendedName>
        <fullName evidence="2">RING-type E3 ubiquitin transferase</fullName>
        <ecNumber evidence="2">2.3.2.27</ecNumber>
    </recommendedName>
</protein>
<feature type="domain" description="Protein kinase" evidence="12">
    <location>
        <begin position="526"/>
        <end position="797"/>
    </location>
</feature>
<evidence type="ECO:0000256" key="9">
    <source>
        <dbReference type="PROSITE-ProRule" id="PRU10141"/>
    </source>
</evidence>
<organism evidence="13 14">
    <name type="scientific">Quercus lobata</name>
    <name type="common">Valley oak</name>
    <dbReference type="NCBI Taxonomy" id="97700"/>
    <lineage>
        <taxon>Eukaryota</taxon>
        <taxon>Viridiplantae</taxon>
        <taxon>Streptophyta</taxon>
        <taxon>Embryophyta</taxon>
        <taxon>Tracheophyta</taxon>
        <taxon>Spermatophyta</taxon>
        <taxon>Magnoliopsida</taxon>
        <taxon>eudicotyledons</taxon>
        <taxon>Gunneridae</taxon>
        <taxon>Pentapetalae</taxon>
        <taxon>rosids</taxon>
        <taxon>fabids</taxon>
        <taxon>Fagales</taxon>
        <taxon>Fagaceae</taxon>
        <taxon>Quercus</taxon>
    </lineage>
</organism>
<keyword evidence="5 9" id="KW-0547">Nucleotide-binding</keyword>
<evidence type="ECO:0000256" key="7">
    <source>
        <dbReference type="ARBA" id="ARBA00022786"/>
    </source>
</evidence>
<feature type="region of interest" description="Disordered" evidence="11">
    <location>
        <begin position="357"/>
        <end position="377"/>
    </location>
</feature>
<sequence>MASGHENSEDPVTSVSEEMIYVAVGTDVKDCKSILLWALRNFGGKRICIVHVHRPARWIPNGLGGNHPVSSLDERIVRDYRKAEGKIMNEILEEYLSICHREGVQAQRVWIEMDDIGKGIIELISRDGIKELVMGGALDKHYKEYKPHKTLSINFSCSILVLCMIDYGKMSLRSKKAKYVCKRAPLSCRILFICNSRLIYTREEKASSDTKNGQAKHLIPRSITWEHDRDNTESEASNHSISNSVNLGHNGDITKAVPSNCLRSNSVTLGNERENGGKRMMDFLINESIEECSSPKNKLDVVVEGIGNFDEWDGSIISPGSACPSFPPKKVDDLTLALWNANGLDLSPISSALTNSASPSASSLLQPSPTLTSSGSTTSIYSSIGSRSAVDVSLYEKLLLQVIEEAGTEAQMRRQAQRELLETTRMFQEEVKQRKEVEEALVKEREGLEKLKNLKDQMMEELRIANKENILLKSQNEELEKKRDELQIERDNALQEAEGLRRKQVEASRQVPKFLLSEIEEATQGFDESLIIGRGGYGNVYKGLLGQAQVAIKTLQSNGNQGPLQFEMELRALSQLRHPNLVRLIGCCLETFTLIYEYLPNGSLEDWLNCKNKSPPLPWQTRIRIAIELCSVLVYLHSRKPHSIVHGDLKPSNILLDANFVSKLSDFGICRILCHERSSGNDTTLCHLTQPMGTVPYMDPEFLVSGKLTRKSDVYSFGLILLQLLTGQRPDLTIAMEMQVVIDTENLSSRLDPLAGDWPIEIAQNMAQLALKCCDKYRKNRPVLGSDHVKSLLEPMLVVQGFEETAGLVGMTLHAE</sequence>
<evidence type="ECO:0000256" key="5">
    <source>
        <dbReference type="ARBA" id="ARBA00022741"/>
    </source>
</evidence>
<reference evidence="13 14" key="1">
    <citation type="journal article" date="2016" name="G3 (Bethesda)">
        <title>First Draft Assembly and Annotation of the Genome of a California Endemic Oak Quercus lobata Nee (Fagaceae).</title>
        <authorList>
            <person name="Sork V.L."/>
            <person name="Fitz-Gibbon S.T."/>
            <person name="Puiu D."/>
            <person name="Crepeau M."/>
            <person name="Gugger P.F."/>
            <person name="Sherman R."/>
            <person name="Stevens K."/>
            <person name="Langley C.H."/>
            <person name="Pellegrini M."/>
            <person name="Salzberg S.L."/>
        </authorList>
    </citation>
    <scope>NUCLEOTIDE SEQUENCE [LARGE SCALE GENOMIC DNA]</scope>
    <source>
        <strain evidence="13 14">cv. SW786</strain>
    </source>
</reference>
<dbReference type="Proteomes" id="UP000594261">
    <property type="component" value="Chromosome 8"/>
</dbReference>
<dbReference type="SUPFAM" id="SSF56112">
    <property type="entry name" value="Protein kinase-like (PK-like)"/>
    <property type="match status" value="1"/>
</dbReference>
<dbReference type="Pfam" id="PF00069">
    <property type="entry name" value="Pkinase"/>
    <property type="match status" value="1"/>
</dbReference>
<evidence type="ECO:0000313" key="14">
    <source>
        <dbReference type="Proteomes" id="UP000594261"/>
    </source>
</evidence>
<dbReference type="GO" id="GO:0061630">
    <property type="term" value="F:ubiquitin protein ligase activity"/>
    <property type="evidence" value="ECO:0007669"/>
    <property type="project" value="UniProtKB-EC"/>
</dbReference>
<evidence type="ECO:0000256" key="8">
    <source>
        <dbReference type="ARBA" id="ARBA00022840"/>
    </source>
</evidence>
<dbReference type="GO" id="GO:0005524">
    <property type="term" value="F:ATP binding"/>
    <property type="evidence" value="ECO:0007669"/>
    <property type="project" value="UniProtKB-UniRule"/>
</dbReference>
<dbReference type="EMBL" id="LRBV02000008">
    <property type="status" value="NOT_ANNOTATED_CDS"/>
    <property type="molecule type" value="Genomic_DNA"/>
</dbReference>
<keyword evidence="7" id="KW-0833">Ubl conjugation pathway</keyword>
<dbReference type="GO" id="GO:0004674">
    <property type="term" value="F:protein serine/threonine kinase activity"/>
    <property type="evidence" value="ECO:0007669"/>
    <property type="project" value="UniProtKB-KW"/>
</dbReference>
<dbReference type="Gramene" id="QL08p048664:mrna">
    <property type="protein sequence ID" value="QL08p048664:mrna"/>
    <property type="gene ID" value="QL08p048664"/>
</dbReference>
<keyword evidence="4" id="KW-0808">Transferase</keyword>
<proteinExistence type="predicted"/>
<evidence type="ECO:0000256" key="3">
    <source>
        <dbReference type="ARBA" id="ARBA00022527"/>
    </source>
</evidence>
<dbReference type="EnsemblPlants" id="QL08p048664:mrna">
    <property type="protein sequence ID" value="QL08p048664:mrna"/>
    <property type="gene ID" value="QL08p048664"/>
</dbReference>
<feature type="coiled-coil region" evidence="10">
    <location>
        <begin position="434"/>
        <end position="510"/>
    </location>
</feature>
<dbReference type="Gene3D" id="3.40.50.620">
    <property type="entry name" value="HUPs"/>
    <property type="match status" value="1"/>
</dbReference>
<dbReference type="PANTHER" id="PTHR45647:SF100">
    <property type="entry name" value="U-BOX DOMAIN-CONTAINING PROTEIN 33"/>
    <property type="match status" value="1"/>
</dbReference>
<dbReference type="InterPro" id="IPR051348">
    <property type="entry name" value="U-box_ubiquitin_ligases"/>
</dbReference>
<keyword evidence="6" id="KW-0418">Kinase</keyword>
<feature type="binding site" evidence="9">
    <location>
        <position position="553"/>
    </location>
    <ligand>
        <name>ATP</name>
        <dbReference type="ChEBI" id="CHEBI:30616"/>
    </ligand>
</feature>
<feature type="compositionally biased region" description="Polar residues" evidence="11">
    <location>
        <begin position="234"/>
        <end position="243"/>
    </location>
</feature>
<evidence type="ECO:0000256" key="1">
    <source>
        <dbReference type="ARBA" id="ARBA00000900"/>
    </source>
</evidence>